<feature type="transmembrane region" description="Helical" evidence="1">
    <location>
        <begin position="74"/>
        <end position="103"/>
    </location>
</feature>
<comment type="caution">
    <text evidence="2">The sequence shown here is derived from an EMBL/GenBank/DDBJ whole genome shotgun (WGS) entry which is preliminary data.</text>
</comment>
<protein>
    <recommendedName>
        <fullName evidence="4">Polysaccharide polymerase</fullName>
    </recommendedName>
</protein>
<evidence type="ECO:0008006" key="4">
    <source>
        <dbReference type="Google" id="ProtNLM"/>
    </source>
</evidence>
<feature type="transmembrane region" description="Helical" evidence="1">
    <location>
        <begin position="343"/>
        <end position="363"/>
    </location>
</feature>
<organism evidence="2 3">
    <name type="scientific">Latilactobacillus sakei</name>
    <name type="common">Lactobacillus sakei</name>
    <dbReference type="NCBI Taxonomy" id="1599"/>
    <lineage>
        <taxon>Bacteria</taxon>
        <taxon>Bacillati</taxon>
        <taxon>Bacillota</taxon>
        <taxon>Bacilli</taxon>
        <taxon>Lactobacillales</taxon>
        <taxon>Lactobacillaceae</taxon>
        <taxon>Latilactobacillus</taxon>
    </lineage>
</organism>
<evidence type="ECO:0000256" key="1">
    <source>
        <dbReference type="SAM" id="Phobius"/>
    </source>
</evidence>
<dbReference type="RefSeq" id="WP_099769273.1">
    <property type="nucleotide sequence ID" value="NZ_CP017568.1"/>
</dbReference>
<dbReference type="EMBL" id="MKGH01000011">
    <property type="protein sequence ID" value="PKX79103.1"/>
    <property type="molecule type" value="Genomic_DNA"/>
</dbReference>
<keyword evidence="1" id="KW-0812">Transmembrane</keyword>
<reference evidence="2 3" key="1">
    <citation type="submission" date="2016-09" db="EMBL/GenBank/DDBJ databases">
        <authorList>
            <person name="Inglin R.C."/>
        </authorList>
    </citation>
    <scope>NUCLEOTIDE SEQUENCE [LARGE SCALE GENOMIC DNA]</scope>
    <source>
        <strain evidence="2 3">RI-517</strain>
    </source>
</reference>
<feature type="transmembrane region" description="Helical" evidence="1">
    <location>
        <begin position="115"/>
        <end position="134"/>
    </location>
</feature>
<feature type="transmembrane region" description="Helical" evidence="1">
    <location>
        <begin position="237"/>
        <end position="263"/>
    </location>
</feature>
<keyword evidence="1" id="KW-0472">Membrane</keyword>
<feature type="transmembrane region" description="Helical" evidence="1">
    <location>
        <begin position="16"/>
        <end position="31"/>
    </location>
</feature>
<accession>A0AAX0VC58</accession>
<gene>
    <name evidence="2" type="ORF">CUR37_03420</name>
</gene>
<dbReference type="Proteomes" id="UP000234349">
    <property type="component" value="Unassembled WGS sequence"/>
</dbReference>
<sequence length="385" mass="44000">MRLENTTPRDIEMKEFIFKASFLLLFTFEFLRTTQFNLMIPNWVKAALIGGSVFFLILKLFIYKEFKIKNICVYAILAIVSMVVFLQSSYGVLLELSLMIILAEDVQIDTIIKVYLKYSFIFLLLTFISTKLGLIEDLTFIRLADGSGAKNIVRHSFGTIYPTDFSQHVFYLVLSYVYLKKGVLNLIEKIGIVFAAAFLYYYCYARLDTVSLLILLLLIMLYPILKTNSIFKKIAPFSLVIGALISTAMSFMFSASSKILVLLNHLLSSRLSLAHTAIEMYGIKPFGQFIEMTGFGGTQDIKSIDNYFFIDSSYIRILLCFGIITMIIIFSIYTIWLKKNANVLVLIIFTVIAINAIVVHHFIDFVYNPFLLVLTAKIYRGNSHD</sequence>
<feature type="transmembrane region" description="Helical" evidence="1">
    <location>
        <begin position="43"/>
        <end position="62"/>
    </location>
</feature>
<keyword evidence="1" id="KW-1133">Transmembrane helix</keyword>
<evidence type="ECO:0000313" key="2">
    <source>
        <dbReference type="EMBL" id="PKX79103.1"/>
    </source>
</evidence>
<feature type="transmembrane region" description="Helical" evidence="1">
    <location>
        <begin position="314"/>
        <end position="336"/>
    </location>
</feature>
<proteinExistence type="predicted"/>
<dbReference type="AlphaFoldDB" id="A0AAX0VC58"/>
<feature type="transmembrane region" description="Helical" evidence="1">
    <location>
        <begin position="207"/>
        <end position="225"/>
    </location>
</feature>
<name>A0AAX0VC58_LATSK</name>
<evidence type="ECO:0000313" key="3">
    <source>
        <dbReference type="Proteomes" id="UP000234349"/>
    </source>
</evidence>
<feature type="transmembrane region" description="Helical" evidence="1">
    <location>
        <begin position="183"/>
        <end position="201"/>
    </location>
</feature>